<keyword evidence="4 8" id="KW-1003">Cell membrane</keyword>
<evidence type="ECO:0000256" key="1">
    <source>
        <dbReference type="ARBA" id="ARBA00004651"/>
    </source>
</evidence>
<organism evidence="9 10">
    <name type="scientific">Clostridium magnum DSM 2767</name>
    <dbReference type="NCBI Taxonomy" id="1121326"/>
    <lineage>
        <taxon>Bacteria</taxon>
        <taxon>Bacillati</taxon>
        <taxon>Bacillota</taxon>
        <taxon>Clostridia</taxon>
        <taxon>Eubacteriales</taxon>
        <taxon>Clostridiaceae</taxon>
        <taxon>Clostridium</taxon>
    </lineage>
</organism>
<sequence>MEVLSTFNLSMWQWSWMIVCALLVGFSKSGISGFLIPVIPIVAAIFGAKLSTGIILPVLIVGDVFAIYYYKQHADWNKIKKLLPWTLVGLISGVIVGNYINDTQFKIFIAICVLVCLIILIYTEKKGEKLNVPSSIWFYALMGILSGFASMIGNAAGALFNIYLLAMRFEKNDFIGTTAWFFFIVNISKVPLQILFWHNISFDTIFLTTLMIPAVAAGAMLGVLVVKKINEKYFRILINIMTVIGSIKLLI</sequence>
<comment type="subcellular location">
    <subcellularLocation>
        <location evidence="1 8">Cell membrane</location>
        <topology evidence="1 8">Multi-pass membrane protein</topology>
    </subcellularLocation>
</comment>
<keyword evidence="7 8" id="KW-0472">Membrane</keyword>
<evidence type="ECO:0000256" key="4">
    <source>
        <dbReference type="ARBA" id="ARBA00022475"/>
    </source>
</evidence>
<evidence type="ECO:0000313" key="10">
    <source>
        <dbReference type="Proteomes" id="UP000076603"/>
    </source>
</evidence>
<evidence type="ECO:0000256" key="7">
    <source>
        <dbReference type="ARBA" id="ARBA00023136"/>
    </source>
</evidence>
<reference evidence="9 10" key="1">
    <citation type="submission" date="2016-04" db="EMBL/GenBank/DDBJ databases">
        <title>Genome sequence of Clostridium magnum DSM 2767.</title>
        <authorList>
            <person name="Poehlein A."/>
            <person name="Uhlig R."/>
            <person name="Fischer R."/>
            <person name="Bahl H."/>
            <person name="Daniel R."/>
        </authorList>
    </citation>
    <scope>NUCLEOTIDE SEQUENCE [LARGE SCALE GENOMIC DNA]</scope>
    <source>
        <strain evidence="9 10">DSM 2767</strain>
    </source>
</reference>
<dbReference type="AlphaFoldDB" id="A0A162QZD8"/>
<evidence type="ECO:0000256" key="8">
    <source>
        <dbReference type="RuleBase" id="RU363041"/>
    </source>
</evidence>
<name>A0A162QZD8_9CLOT</name>
<comment type="similarity">
    <text evidence="2 8">Belongs to the 4-toluene sulfonate uptake permease (TSUP) (TC 2.A.102) family.</text>
</comment>
<keyword evidence="6 8" id="KW-1133">Transmembrane helix</keyword>
<keyword evidence="10" id="KW-1185">Reference proteome</keyword>
<keyword evidence="3" id="KW-0813">Transport</keyword>
<comment type="caution">
    <text evidence="9">The sequence shown here is derived from an EMBL/GenBank/DDBJ whole genome shotgun (WGS) entry which is preliminary data.</text>
</comment>
<feature type="transmembrane region" description="Helical" evidence="8">
    <location>
        <begin position="204"/>
        <end position="226"/>
    </location>
</feature>
<feature type="transmembrane region" description="Helical" evidence="8">
    <location>
        <begin position="107"/>
        <end position="124"/>
    </location>
</feature>
<dbReference type="RefSeq" id="WP_066629606.1">
    <property type="nucleotide sequence ID" value="NZ_FQXL01000050.1"/>
</dbReference>
<accession>A0A162QZD8</accession>
<dbReference type="Pfam" id="PF01925">
    <property type="entry name" value="TauE"/>
    <property type="match status" value="1"/>
</dbReference>
<evidence type="ECO:0000256" key="6">
    <source>
        <dbReference type="ARBA" id="ARBA00022989"/>
    </source>
</evidence>
<gene>
    <name evidence="9" type="ORF">CLMAG_54050</name>
</gene>
<dbReference type="OrthoDB" id="9801058at2"/>
<feature type="transmembrane region" description="Helical" evidence="8">
    <location>
        <begin position="178"/>
        <end position="198"/>
    </location>
</feature>
<dbReference type="STRING" id="1121326.CLMAG_54050"/>
<dbReference type="GO" id="GO:0005886">
    <property type="term" value="C:plasma membrane"/>
    <property type="evidence" value="ECO:0007669"/>
    <property type="project" value="UniProtKB-SubCell"/>
</dbReference>
<feature type="transmembrane region" description="Helical" evidence="8">
    <location>
        <begin position="50"/>
        <end position="70"/>
    </location>
</feature>
<dbReference type="PANTHER" id="PTHR30269:SF23">
    <property type="entry name" value="MEMBRANE TRANSPORTER PROTEIN YDHB-RELATED"/>
    <property type="match status" value="1"/>
</dbReference>
<dbReference type="Proteomes" id="UP000076603">
    <property type="component" value="Unassembled WGS sequence"/>
</dbReference>
<dbReference type="InterPro" id="IPR002781">
    <property type="entry name" value="TM_pro_TauE-like"/>
</dbReference>
<evidence type="ECO:0000313" key="9">
    <source>
        <dbReference type="EMBL" id="KZL89187.1"/>
    </source>
</evidence>
<evidence type="ECO:0000256" key="2">
    <source>
        <dbReference type="ARBA" id="ARBA00009142"/>
    </source>
</evidence>
<feature type="transmembrane region" description="Helical" evidence="8">
    <location>
        <begin position="136"/>
        <end position="166"/>
    </location>
</feature>
<proteinExistence type="inferred from homology"/>
<dbReference type="PATRIC" id="fig|1121326.3.peg.5474"/>
<protein>
    <recommendedName>
        <fullName evidence="8">Probable membrane transporter protein</fullName>
    </recommendedName>
</protein>
<feature type="transmembrane region" description="Helical" evidence="8">
    <location>
        <begin position="14"/>
        <end position="38"/>
    </location>
</feature>
<dbReference type="PANTHER" id="PTHR30269">
    <property type="entry name" value="TRANSMEMBRANE PROTEIN YFCA"/>
    <property type="match status" value="1"/>
</dbReference>
<evidence type="ECO:0000256" key="5">
    <source>
        <dbReference type="ARBA" id="ARBA00022692"/>
    </source>
</evidence>
<feature type="transmembrane region" description="Helical" evidence="8">
    <location>
        <begin position="82"/>
        <end position="100"/>
    </location>
</feature>
<dbReference type="EMBL" id="LWAE01000010">
    <property type="protein sequence ID" value="KZL89187.1"/>
    <property type="molecule type" value="Genomic_DNA"/>
</dbReference>
<dbReference type="InterPro" id="IPR052017">
    <property type="entry name" value="TSUP"/>
</dbReference>
<keyword evidence="5 8" id="KW-0812">Transmembrane</keyword>
<evidence type="ECO:0000256" key="3">
    <source>
        <dbReference type="ARBA" id="ARBA00022448"/>
    </source>
</evidence>